<evidence type="ECO:0000313" key="2">
    <source>
        <dbReference type="Proteomes" id="UP001141806"/>
    </source>
</evidence>
<dbReference type="AlphaFoldDB" id="A0A9Q0HFM7"/>
<evidence type="ECO:0000313" key="1">
    <source>
        <dbReference type="EMBL" id="KAJ4963805.1"/>
    </source>
</evidence>
<accession>A0A9Q0HFM7</accession>
<protein>
    <submittedName>
        <fullName evidence="1">Uncharacterized protein</fullName>
    </submittedName>
</protein>
<comment type="caution">
    <text evidence="1">The sequence shown here is derived from an EMBL/GenBank/DDBJ whole genome shotgun (WGS) entry which is preliminary data.</text>
</comment>
<name>A0A9Q0HFM7_9MAGN</name>
<dbReference type="Proteomes" id="UP001141806">
    <property type="component" value="Unassembled WGS sequence"/>
</dbReference>
<proteinExistence type="predicted"/>
<gene>
    <name evidence="1" type="ORF">NE237_023744</name>
</gene>
<keyword evidence="2" id="KW-1185">Reference proteome</keyword>
<organism evidence="1 2">
    <name type="scientific">Protea cynaroides</name>
    <dbReference type="NCBI Taxonomy" id="273540"/>
    <lineage>
        <taxon>Eukaryota</taxon>
        <taxon>Viridiplantae</taxon>
        <taxon>Streptophyta</taxon>
        <taxon>Embryophyta</taxon>
        <taxon>Tracheophyta</taxon>
        <taxon>Spermatophyta</taxon>
        <taxon>Magnoliopsida</taxon>
        <taxon>Proteales</taxon>
        <taxon>Proteaceae</taxon>
        <taxon>Protea</taxon>
    </lineage>
</organism>
<sequence length="201" mass="21847">MVAESTSMGRNMGGVAASLHQRFSLGLPFVVAQSEGRLDPQMAVDGHSTEGPNGRESAAVRRNNIRVSSMNPNIETSHANPRSIREELRAMGPVVNPFLGSVSPFQGMVRPLQYDQMHMHGSQMVGDGAHLSEFDNRPAAAGVHLLETLGRVTVDLGKFLGFSAILETRRNPIIPETMLVSFDLKEGNEPDGQLTKKEKIC</sequence>
<dbReference type="EMBL" id="JAMYWD010000008">
    <property type="protein sequence ID" value="KAJ4963805.1"/>
    <property type="molecule type" value="Genomic_DNA"/>
</dbReference>
<reference evidence="1" key="1">
    <citation type="journal article" date="2023" name="Plant J.">
        <title>The genome of the king protea, Protea cynaroides.</title>
        <authorList>
            <person name="Chang J."/>
            <person name="Duong T.A."/>
            <person name="Schoeman C."/>
            <person name="Ma X."/>
            <person name="Roodt D."/>
            <person name="Barker N."/>
            <person name="Li Z."/>
            <person name="Van de Peer Y."/>
            <person name="Mizrachi E."/>
        </authorList>
    </citation>
    <scope>NUCLEOTIDE SEQUENCE</scope>
    <source>
        <tissue evidence="1">Young leaves</tissue>
    </source>
</reference>